<evidence type="ECO:0000259" key="1">
    <source>
        <dbReference type="Pfam" id="PF06725"/>
    </source>
</evidence>
<dbReference type="EMBL" id="UGWZ01000001">
    <property type="protein sequence ID" value="SUG13434.1"/>
    <property type="molecule type" value="Genomic_DNA"/>
</dbReference>
<gene>
    <name evidence="2" type="primary">mltA_2</name>
    <name evidence="2" type="ORF">NCTC7295_01011</name>
</gene>
<organism evidence="2 3">
    <name type="scientific">Salmonella enterica subsp. arizonae</name>
    <dbReference type="NCBI Taxonomy" id="59203"/>
    <lineage>
        <taxon>Bacteria</taxon>
        <taxon>Pseudomonadati</taxon>
        <taxon>Pseudomonadota</taxon>
        <taxon>Gammaproteobacteria</taxon>
        <taxon>Enterobacterales</taxon>
        <taxon>Enterobacteriaceae</taxon>
        <taxon>Salmonella</taxon>
    </lineage>
</organism>
<keyword evidence="2" id="KW-0456">Lyase</keyword>
<protein>
    <submittedName>
        <fullName evidence="2">Membrane-bound lytic murein transglycosylase A</fullName>
        <ecNumber evidence="2">4.2.2.-</ecNumber>
    </submittedName>
</protein>
<dbReference type="GO" id="GO:0009254">
    <property type="term" value="P:peptidoglycan turnover"/>
    <property type="evidence" value="ECO:0007669"/>
    <property type="project" value="InterPro"/>
</dbReference>
<name>A0A379S1U2_SALER</name>
<accession>A0A379S1U2</accession>
<reference evidence="2 3" key="1">
    <citation type="submission" date="2018-06" db="EMBL/GenBank/DDBJ databases">
        <authorList>
            <consortium name="Pathogen Informatics"/>
            <person name="Doyle S."/>
        </authorList>
    </citation>
    <scope>NUCLEOTIDE SEQUENCE [LARGE SCALE GENOMIC DNA]</scope>
    <source>
        <strain evidence="2 3">NCTC7295</strain>
    </source>
</reference>
<dbReference type="GO" id="GO:0004553">
    <property type="term" value="F:hydrolase activity, hydrolyzing O-glycosyl compounds"/>
    <property type="evidence" value="ECO:0007669"/>
    <property type="project" value="InterPro"/>
</dbReference>
<dbReference type="InterPro" id="IPR036908">
    <property type="entry name" value="RlpA-like_sf"/>
</dbReference>
<feature type="domain" description="3D" evidence="1">
    <location>
        <begin position="1"/>
        <end position="30"/>
    </location>
</feature>
<evidence type="ECO:0000313" key="2">
    <source>
        <dbReference type="EMBL" id="SUG13434.1"/>
    </source>
</evidence>
<dbReference type="InterPro" id="IPR010611">
    <property type="entry name" value="3D_dom"/>
</dbReference>
<sequence length="32" mass="3367">MVALDVGGAIKGQHFDIYQGIGPDAGHRGRMV</sequence>
<dbReference type="Pfam" id="PF06725">
    <property type="entry name" value="3D"/>
    <property type="match status" value="1"/>
</dbReference>
<dbReference type="SUPFAM" id="SSF50685">
    <property type="entry name" value="Barwin-like endoglucanases"/>
    <property type="match status" value="1"/>
</dbReference>
<dbReference type="Gene3D" id="2.40.40.10">
    <property type="entry name" value="RlpA-like domain"/>
    <property type="match status" value="1"/>
</dbReference>
<evidence type="ECO:0000313" key="3">
    <source>
        <dbReference type="Proteomes" id="UP000254124"/>
    </source>
</evidence>
<proteinExistence type="predicted"/>
<dbReference type="Proteomes" id="UP000254124">
    <property type="component" value="Unassembled WGS sequence"/>
</dbReference>
<dbReference type="GO" id="GO:0016829">
    <property type="term" value="F:lyase activity"/>
    <property type="evidence" value="ECO:0007669"/>
    <property type="project" value="UniProtKB-KW"/>
</dbReference>
<dbReference type="EC" id="4.2.2.-" evidence="2"/>
<dbReference type="GO" id="GO:0019867">
    <property type="term" value="C:outer membrane"/>
    <property type="evidence" value="ECO:0007669"/>
    <property type="project" value="InterPro"/>
</dbReference>
<dbReference type="AlphaFoldDB" id="A0A379S1U2"/>